<dbReference type="EMBL" id="BTRK01000002">
    <property type="protein sequence ID" value="GMR38071.1"/>
    <property type="molecule type" value="Genomic_DNA"/>
</dbReference>
<gene>
    <name evidence="3" type="ORF">PMAYCL1PPCAC_08266</name>
</gene>
<keyword evidence="1" id="KW-0472">Membrane</keyword>
<dbReference type="InterPro" id="IPR050879">
    <property type="entry name" value="Acyltransferase_3"/>
</dbReference>
<reference evidence="4" key="1">
    <citation type="submission" date="2022-10" db="EMBL/GenBank/DDBJ databases">
        <title>Genome assembly of Pristionchus species.</title>
        <authorList>
            <person name="Yoshida K."/>
            <person name="Sommer R.J."/>
        </authorList>
    </citation>
    <scope>NUCLEOTIDE SEQUENCE [LARGE SCALE GENOMIC DNA]</scope>
    <source>
        <strain evidence="4">RS5460</strain>
    </source>
</reference>
<keyword evidence="1" id="KW-1133">Transmembrane helix</keyword>
<feature type="transmembrane region" description="Helical" evidence="1">
    <location>
        <begin position="335"/>
        <end position="356"/>
    </location>
</feature>
<feature type="transmembrane region" description="Helical" evidence="1">
    <location>
        <begin position="223"/>
        <end position="242"/>
    </location>
</feature>
<evidence type="ECO:0000259" key="2">
    <source>
        <dbReference type="Pfam" id="PF01757"/>
    </source>
</evidence>
<feature type="transmembrane region" description="Helical" evidence="1">
    <location>
        <begin position="194"/>
        <end position="211"/>
    </location>
</feature>
<dbReference type="GO" id="GO:0016020">
    <property type="term" value="C:membrane"/>
    <property type="evidence" value="ECO:0007669"/>
    <property type="project" value="TreeGrafter"/>
</dbReference>
<keyword evidence="4" id="KW-1185">Reference proteome</keyword>
<proteinExistence type="predicted"/>
<accession>A0AAN4ZC71</accession>
<feature type="transmembrane region" description="Helical" evidence="1">
    <location>
        <begin position="306"/>
        <end position="323"/>
    </location>
</feature>
<evidence type="ECO:0000256" key="1">
    <source>
        <dbReference type="SAM" id="Phobius"/>
    </source>
</evidence>
<sequence>MIERRFDVQGLRGLAVISIVLFNFFPSLFPYGFLGVDVFFTISGFLTAKSLEFCSFSLYSLARFYLNRARRIVLLILLTILSCAVASAFLRSHDEITKPALLSSFFIMNLLTRTTREEDYYEFLSKADGLFTHLWSLSVEVQFYIIAPALLLIYKPNNKNRWRSFALLTAVSIASLVHNLSASLQNTFASTPARLWQFLMGAMAFHAHLVFSGKMHVSKREPTATGIIILYEFSLLSTMATVCFGDSELNFRLWTTYSVAFMIANVNFKFLHIPSLQTIGEASYCLYLISWPIACVLARFSLIWNFIGMALSVVLAVIMHRYFEKWCTRLPQKDSLMLIGGMYAVTLTAIGTSAYFGRA</sequence>
<dbReference type="PANTHER" id="PTHR23028:SF127">
    <property type="entry name" value="ACYL_TRANSF_3 DOMAIN-CONTAINING PROTEIN-RELATED"/>
    <property type="match status" value="1"/>
</dbReference>
<protein>
    <recommendedName>
        <fullName evidence="2">Acyltransferase 3 domain-containing protein</fullName>
    </recommendedName>
</protein>
<feature type="transmembrane region" description="Helical" evidence="1">
    <location>
        <begin position="134"/>
        <end position="153"/>
    </location>
</feature>
<name>A0AAN4ZC71_9BILA</name>
<feature type="domain" description="Acyltransferase 3" evidence="2">
    <location>
        <begin position="8"/>
        <end position="318"/>
    </location>
</feature>
<feature type="transmembrane region" description="Helical" evidence="1">
    <location>
        <begin position="72"/>
        <end position="90"/>
    </location>
</feature>
<dbReference type="GO" id="GO:0016747">
    <property type="term" value="F:acyltransferase activity, transferring groups other than amino-acyl groups"/>
    <property type="evidence" value="ECO:0007669"/>
    <property type="project" value="InterPro"/>
</dbReference>
<dbReference type="GO" id="GO:0000271">
    <property type="term" value="P:polysaccharide biosynthetic process"/>
    <property type="evidence" value="ECO:0007669"/>
    <property type="project" value="TreeGrafter"/>
</dbReference>
<organism evidence="3 4">
    <name type="scientific">Pristionchus mayeri</name>
    <dbReference type="NCBI Taxonomy" id="1317129"/>
    <lineage>
        <taxon>Eukaryota</taxon>
        <taxon>Metazoa</taxon>
        <taxon>Ecdysozoa</taxon>
        <taxon>Nematoda</taxon>
        <taxon>Chromadorea</taxon>
        <taxon>Rhabditida</taxon>
        <taxon>Rhabditina</taxon>
        <taxon>Diplogasteromorpha</taxon>
        <taxon>Diplogasteroidea</taxon>
        <taxon>Neodiplogasteridae</taxon>
        <taxon>Pristionchus</taxon>
    </lineage>
</organism>
<feature type="transmembrane region" description="Helical" evidence="1">
    <location>
        <begin position="165"/>
        <end position="182"/>
    </location>
</feature>
<feature type="transmembrane region" description="Helical" evidence="1">
    <location>
        <begin position="12"/>
        <end position="33"/>
    </location>
</feature>
<dbReference type="InterPro" id="IPR002656">
    <property type="entry name" value="Acyl_transf_3_dom"/>
</dbReference>
<evidence type="ECO:0000313" key="3">
    <source>
        <dbReference type="EMBL" id="GMR38071.1"/>
    </source>
</evidence>
<comment type="caution">
    <text evidence="3">The sequence shown here is derived from an EMBL/GenBank/DDBJ whole genome shotgun (WGS) entry which is preliminary data.</text>
</comment>
<dbReference type="AlphaFoldDB" id="A0AAN4ZC71"/>
<dbReference type="PANTHER" id="PTHR23028">
    <property type="entry name" value="ACETYLTRANSFERASE"/>
    <property type="match status" value="1"/>
</dbReference>
<keyword evidence="1" id="KW-0812">Transmembrane</keyword>
<evidence type="ECO:0000313" key="4">
    <source>
        <dbReference type="Proteomes" id="UP001328107"/>
    </source>
</evidence>
<dbReference type="Proteomes" id="UP001328107">
    <property type="component" value="Unassembled WGS sequence"/>
</dbReference>
<feature type="transmembrane region" description="Helical" evidence="1">
    <location>
        <begin position="39"/>
        <end position="60"/>
    </location>
</feature>
<dbReference type="Pfam" id="PF01757">
    <property type="entry name" value="Acyl_transf_3"/>
    <property type="match status" value="1"/>
</dbReference>